<keyword evidence="4" id="KW-0378">Hydrolase</keyword>
<dbReference type="Gene3D" id="1.10.340.70">
    <property type="match status" value="1"/>
</dbReference>
<keyword evidence="2" id="KW-0548">Nucleotidyltransferase</keyword>
<keyword evidence="5" id="KW-0511">Multifunctional enzyme</keyword>
<keyword evidence="1" id="KW-0808">Transferase</keyword>
<dbReference type="Proteomes" id="UP000663866">
    <property type="component" value="Unassembled WGS sequence"/>
</dbReference>
<dbReference type="Pfam" id="PF00078">
    <property type="entry name" value="RVT_1"/>
    <property type="match status" value="1"/>
</dbReference>
<reference evidence="11" key="1">
    <citation type="submission" date="2021-02" db="EMBL/GenBank/DDBJ databases">
        <authorList>
            <person name="Nowell W R."/>
        </authorList>
    </citation>
    <scope>NUCLEOTIDE SEQUENCE</scope>
</reference>
<dbReference type="AlphaFoldDB" id="A0A819LTT4"/>
<name>A0A819LTT4_9BILA</name>
<dbReference type="Gene3D" id="3.10.10.10">
    <property type="entry name" value="HIV Type 1 Reverse Transcriptase, subunit A, domain 1"/>
    <property type="match status" value="1"/>
</dbReference>
<evidence type="ECO:0000256" key="4">
    <source>
        <dbReference type="ARBA" id="ARBA00022759"/>
    </source>
</evidence>
<gene>
    <name evidence="11" type="ORF">OVN521_LOCUS13096</name>
</gene>
<evidence type="ECO:0000259" key="10">
    <source>
        <dbReference type="Pfam" id="PF17921"/>
    </source>
</evidence>
<dbReference type="Pfam" id="PF17921">
    <property type="entry name" value="Integrase_H2C2"/>
    <property type="match status" value="1"/>
</dbReference>
<dbReference type="InterPro" id="IPR043128">
    <property type="entry name" value="Rev_trsase/Diguanyl_cyclase"/>
</dbReference>
<feature type="region of interest" description="Disordered" evidence="7">
    <location>
        <begin position="1"/>
        <end position="25"/>
    </location>
</feature>
<accession>A0A819LTT4</accession>
<sequence>MSTSDTPAQHQPKTSYDSDDSSSSRSVFNRSDFQTIALQAINTQFNSIFSEGISSVVKAINYEQMRKSNSQIPFLEDKINDQNKTLNNQQSEISNLHKTLGDLYDQMHHLKSVVNSALHSPVVRPRPNSAIYDLNQYDSHKKIYFYKSTSPTCIRRRHETTSPQIAQATSLYHDNMLPDDNQTRILQEALHKLNAAFERRDAQIDDLKKEINELRQFQSNTGNTTRISATLLMRTLISSPKNLHASALVPIVVTDRSRPAILPTNKFTSTSAMPFTMSLAKILSNFSGKECEMPTKFITEFEILASGLVGNSDEYLLRAVQQSLSETALTWYIQTQLEQPVNSWTQFKQLFIHRFRTPEKNRIFTWSITFIEGVGVGAEKHIRESVEEEDSTPTIISSSTLLKSSKPTINSSQLISSTNNNNNDSNTLVTPMSSFILPSSSKNMKCDITSSYSNQINIDSPPTSYLIAEAKVNSIRGLVLLDTGSGLTIISFQHWSIIGDKSSPLTPYTGPDIHGPEAIAGIIIRHEAILAKNFKHLILIGNDLMKNIGIVLDIQANKMCNAGRLDVPLLSTQSRTIPPFYMAFFQVKPPSSILSVTWEASVSDVHRYVIAANSLVRIQNQSCIIQIDNCSSKSQVIYPGQHFATADLYDSENDDDTTHVLPVTSLSTTSTLPCNIIESSGQIYCSTQDECFENRLGHTSFVHHQIDTGNTKPIKLCPYRVSPARKEIISTEITKMLNEGIIEPCNSLYAAPITLQPKKDGSLRFCVDFRELNGVTVRDVYPIPRIDHTLDQLQHAKYFTSMDLCTGLWQIELDPTSQDKAAFIFHAGLFRFRVMPFGLTNAPATFQRLMDLKDFRPDPDKLNAVREYPIPTKLKAVRTFLGLSSYYRRFIKNYATIAEPLIALTRHSDLKPFQWSEARQNSFEALRQRLIEASIISYPRFDQPFILQLNASDVARENVIGYASRTLSESECKYSSTERECLAIVYGLSYDPGSLLLLDYFRNGSLPPHSLLILISLISTSTKPTDVLDSTIANIHFADNINLYEQIRTAQWKDLSILPLLNFLQNQITPTIGNLPKFYGLARLHRVIDGALYRIFRNKYLSEHLLLVIPSSEVTNILQLAHDHAIATHLRRRKTLSILNSRFYWPRMHRDIADYVRACILCMRYLVRLRI</sequence>
<evidence type="ECO:0000259" key="9">
    <source>
        <dbReference type="Pfam" id="PF17919"/>
    </source>
</evidence>
<keyword evidence="6" id="KW-0175">Coiled coil</keyword>
<evidence type="ECO:0000259" key="8">
    <source>
        <dbReference type="Pfam" id="PF00078"/>
    </source>
</evidence>
<dbReference type="GO" id="GO:0016779">
    <property type="term" value="F:nucleotidyltransferase activity"/>
    <property type="evidence" value="ECO:0007669"/>
    <property type="project" value="UniProtKB-KW"/>
</dbReference>
<keyword evidence="12" id="KW-1185">Reference proteome</keyword>
<dbReference type="EMBL" id="CAJOBG010001887">
    <property type="protein sequence ID" value="CAF3966135.1"/>
    <property type="molecule type" value="Genomic_DNA"/>
</dbReference>
<organism evidence="11 12">
    <name type="scientific">Rotaria magnacalcarata</name>
    <dbReference type="NCBI Taxonomy" id="392030"/>
    <lineage>
        <taxon>Eukaryota</taxon>
        <taxon>Metazoa</taxon>
        <taxon>Spiralia</taxon>
        <taxon>Gnathifera</taxon>
        <taxon>Rotifera</taxon>
        <taxon>Eurotatoria</taxon>
        <taxon>Bdelloidea</taxon>
        <taxon>Philodinida</taxon>
        <taxon>Philodinidae</taxon>
        <taxon>Rotaria</taxon>
    </lineage>
</organism>
<dbReference type="SUPFAM" id="SSF50630">
    <property type="entry name" value="Acid proteases"/>
    <property type="match status" value="1"/>
</dbReference>
<protein>
    <submittedName>
        <fullName evidence="11">Uncharacterized protein</fullName>
    </submittedName>
</protein>
<evidence type="ECO:0000256" key="1">
    <source>
        <dbReference type="ARBA" id="ARBA00022679"/>
    </source>
</evidence>
<keyword evidence="4" id="KW-0255">Endonuclease</keyword>
<feature type="compositionally biased region" description="Polar residues" evidence="7">
    <location>
        <begin position="1"/>
        <end position="14"/>
    </location>
</feature>
<evidence type="ECO:0000313" key="11">
    <source>
        <dbReference type="EMBL" id="CAF3966135.1"/>
    </source>
</evidence>
<evidence type="ECO:0000313" key="12">
    <source>
        <dbReference type="Proteomes" id="UP000663866"/>
    </source>
</evidence>
<dbReference type="InterPro" id="IPR041588">
    <property type="entry name" value="Integrase_H2C2"/>
</dbReference>
<evidence type="ECO:0000256" key="5">
    <source>
        <dbReference type="ARBA" id="ARBA00023268"/>
    </source>
</evidence>
<evidence type="ECO:0000256" key="3">
    <source>
        <dbReference type="ARBA" id="ARBA00022722"/>
    </source>
</evidence>
<dbReference type="FunFam" id="3.30.70.270:FF:000020">
    <property type="entry name" value="Transposon Tf2-6 polyprotein-like Protein"/>
    <property type="match status" value="1"/>
</dbReference>
<keyword evidence="3" id="KW-0540">Nuclease</keyword>
<evidence type="ECO:0000256" key="7">
    <source>
        <dbReference type="SAM" id="MobiDB-lite"/>
    </source>
</evidence>
<dbReference type="GO" id="GO:0004519">
    <property type="term" value="F:endonuclease activity"/>
    <property type="evidence" value="ECO:0007669"/>
    <property type="project" value="UniProtKB-KW"/>
</dbReference>
<dbReference type="InterPro" id="IPR043502">
    <property type="entry name" value="DNA/RNA_pol_sf"/>
</dbReference>
<dbReference type="InterPro" id="IPR041577">
    <property type="entry name" value="RT_RNaseH_2"/>
</dbReference>
<dbReference type="CDD" id="cd01647">
    <property type="entry name" value="RT_LTR"/>
    <property type="match status" value="1"/>
</dbReference>
<dbReference type="FunFam" id="1.10.340.70:FF:000001">
    <property type="entry name" value="Retrovirus-related Pol polyprotein from transposon gypsy-like Protein"/>
    <property type="match status" value="1"/>
</dbReference>
<evidence type="ECO:0000256" key="6">
    <source>
        <dbReference type="SAM" id="Coils"/>
    </source>
</evidence>
<feature type="domain" description="Reverse transcriptase/retrotransposon-derived protein RNase H-like" evidence="9">
    <location>
        <begin position="915"/>
        <end position="988"/>
    </location>
</feature>
<feature type="domain" description="Integrase zinc-binding" evidence="10">
    <location>
        <begin position="1109"/>
        <end position="1165"/>
    </location>
</feature>
<evidence type="ECO:0000256" key="2">
    <source>
        <dbReference type="ARBA" id="ARBA00022695"/>
    </source>
</evidence>
<dbReference type="InterPro" id="IPR021109">
    <property type="entry name" value="Peptidase_aspartic_dom_sf"/>
</dbReference>
<dbReference type="InterPro" id="IPR000477">
    <property type="entry name" value="RT_dom"/>
</dbReference>
<proteinExistence type="predicted"/>
<feature type="domain" description="Reverse transcriptase" evidence="8">
    <location>
        <begin position="757"/>
        <end position="851"/>
    </location>
</feature>
<dbReference type="SUPFAM" id="SSF56672">
    <property type="entry name" value="DNA/RNA polymerases"/>
    <property type="match status" value="1"/>
</dbReference>
<dbReference type="PANTHER" id="PTHR37984:SF5">
    <property type="entry name" value="PROTEIN NYNRIN-LIKE"/>
    <property type="match status" value="1"/>
</dbReference>
<dbReference type="InterPro" id="IPR050951">
    <property type="entry name" value="Retrovirus_Pol_polyprotein"/>
</dbReference>
<comment type="caution">
    <text evidence="11">The sequence shown here is derived from an EMBL/GenBank/DDBJ whole genome shotgun (WGS) entry which is preliminary data.</text>
</comment>
<dbReference type="Gene3D" id="3.30.70.270">
    <property type="match status" value="2"/>
</dbReference>
<feature type="coiled-coil region" evidence="6">
    <location>
        <begin position="72"/>
        <end position="99"/>
    </location>
</feature>
<dbReference type="PANTHER" id="PTHR37984">
    <property type="entry name" value="PROTEIN CBG26694"/>
    <property type="match status" value="1"/>
</dbReference>
<dbReference type="Pfam" id="PF17919">
    <property type="entry name" value="RT_RNaseH_2"/>
    <property type="match status" value="1"/>
</dbReference>